<dbReference type="InterPro" id="IPR034161">
    <property type="entry name" value="Pepsin-like_plant"/>
</dbReference>
<evidence type="ECO:0000256" key="1">
    <source>
        <dbReference type="ARBA" id="ARBA00007447"/>
    </source>
</evidence>
<dbReference type="Pfam" id="PF14543">
    <property type="entry name" value="TAXi_N"/>
    <property type="match status" value="1"/>
</dbReference>
<dbReference type="InterPro" id="IPR001969">
    <property type="entry name" value="Aspartic_peptidase_AS"/>
</dbReference>
<evidence type="ECO:0000259" key="9">
    <source>
        <dbReference type="PROSITE" id="PS51767"/>
    </source>
</evidence>
<keyword evidence="4 7" id="KW-0378">Hydrolase</keyword>
<dbReference type="InterPro" id="IPR032861">
    <property type="entry name" value="TAXi_N"/>
</dbReference>
<feature type="active site" evidence="6">
    <location>
        <position position="92"/>
    </location>
</feature>
<feature type="chain" id="PRO_5021405532" description="Peptidase A1 domain-containing protein" evidence="8">
    <location>
        <begin position="22"/>
        <end position="475"/>
    </location>
</feature>
<dbReference type="InterPro" id="IPR033121">
    <property type="entry name" value="PEPTIDASE_A1"/>
</dbReference>
<dbReference type="EMBL" id="CM010719">
    <property type="protein sequence ID" value="RZC63369.1"/>
    <property type="molecule type" value="Genomic_DNA"/>
</dbReference>
<dbReference type="SUPFAM" id="SSF50630">
    <property type="entry name" value="Acid proteases"/>
    <property type="match status" value="1"/>
</dbReference>
<feature type="active site" evidence="6">
    <location>
        <position position="318"/>
    </location>
</feature>
<dbReference type="CDD" id="cd05476">
    <property type="entry name" value="pepsin_A_like_plant"/>
    <property type="match status" value="1"/>
</dbReference>
<evidence type="ECO:0000256" key="3">
    <source>
        <dbReference type="ARBA" id="ARBA00022750"/>
    </source>
</evidence>
<comment type="similarity">
    <text evidence="1 7">Belongs to the peptidase A1 family.</text>
</comment>
<evidence type="ECO:0000256" key="5">
    <source>
        <dbReference type="ARBA" id="ARBA00023180"/>
    </source>
</evidence>
<sequence>MGIFMIFFFFVKVLSILLVNGEGGGVFEVKHKFGSEATLMDLIAHDHYRHGRHLSAAIDVPLSGDGKTTGIGVYYTKLGIGTPPTDYFLLVDTGSDVSWVNCINCNPCANHTEIDGARFSYCVCLEIRLKLKLYDPQRSSTSAKVSCGDPFCSYMNNSPACSSDGGSCEYHLEYADASESVGYLVTDTILFDQVAGNHQTTFASSPITFGCGVQQSGNLVSPKGALDGLVGFGAATTSILSQLASSGKVKKKFAHCLDGKRGGGIFLVGGVVQPQLKTTPLVAHQTHYNVILESIQVGDAVLNISKLVFRDKKEAIIDSGTTLAYLPLAISNPMRQLILASQPNLSKQFDNDFFECFEFNKSINDEFPTVTFGFANSVQLNVYPHDYLILKKDHLERYCLGWQDGMKSDEIILGDLVLTNKLVLYDLEDQVLGLAEYNCSSPIGLDLSSSPARYNIPRVIKLLLLLSFMLYTSVQ</sequence>
<dbReference type="Gramene" id="RZC63369">
    <property type="protein sequence ID" value="RZC63369"/>
    <property type="gene ID" value="C5167_025099"/>
</dbReference>
<dbReference type="PROSITE" id="PS00141">
    <property type="entry name" value="ASP_PROTEASE"/>
    <property type="match status" value="1"/>
</dbReference>
<dbReference type="AlphaFoldDB" id="A0A4Y7JUC4"/>
<evidence type="ECO:0000256" key="7">
    <source>
        <dbReference type="RuleBase" id="RU000454"/>
    </source>
</evidence>
<dbReference type="PROSITE" id="PS51767">
    <property type="entry name" value="PEPTIDASE_A1"/>
    <property type="match status" value="1"/>
</dbReference>
<feature type="signal peptide" evidence="8">
    <location>
        <begin position="1"/>
        <end position="21"/>
    </location>
</feature>
<evidence type="ECO:0000256" key="6">
    <source>
        <dbReference type="PIRSR" id="PIRSR601461-1"/>
    </source>
</evidence>
<evidence type="ECO:0000256" key="8">
    <source>
        <dbReference type="SAM" id="SignalP"/>
    </source>
</evidence>
<accession>A0A4Y7JUC4</accession>
<keyword evidence="8" id="KW-0732">Signal</keyword>
<dbReference type="GO" id="GO:0006508">
    <property type="term" value="P:proteolysis"/>
    <property type="evidence" value="ECO:0007669"/>
    <property type="project" value="UniProtKB-KW"/>
</dbReference>
<keyword evidence="3 7" id="KW-0064">Aspartyl protease</keyword>
<dbReference type="PANTHER" id="PTHR13683">
    <property type="entry name" value="ASPARTYL PROTEASES"/>
    <property type="match status" value="1"/>
</dbReference>
<gene>
    <name evidence="10" type="ORF">C5167_025099</name>
</gene>
<dbReference type="InterPro" id="IPR032799">
    <property type="entry name" value="TAXi_C"/>
</dbReference>
<proteinExistence type="inferred from homology"/>
<organism evidence="10 11">
    <name type="scientific">Papaver somniferum</name>
    <name type="common">Opium poppy</name>
    <dbReference type="NCBI Taxonomy" id="3469"/>
    <lineage>
        <taxon>Eukaryota</taxon>
        <taxon>Viridiplantae</taxon>
        <taxon>Streptophyta</taxon>
        <taxon>Embryophyta</taxon>
        <taxon>Tracheophyta</taxon>
        <taxon>Spermatophyta</taxon>
        <taxon>Magnoliopsida</taxon>
        <taxon>Ranunculales</taxon>
        <taxon>Papaveraceae</taxon>
        <taxon>Papaveroideae</taxon>
        <taxon>Papaver</taxon>
    </lineage>
</organism>
<dbReference type="GO" id="GO:0004190">
    <property type="term" value="F:aspartic-type endopeptidase activity"/>
    <property type="evidence" value="ECO:0007669"/>
    <property type="project" value="UniProtKB-KW"/>
</dbReference>
<keyword evidence="2 7" id="KW-0645">Protease</keyword>
<evidence type="ECO:0000313" key="10">
    <source>
        <dbReference type="EMBL" id="RZC63369.1"/>
    </source>
</evidence>
<dbReference type="PRINTS" id="PR00792">
    <property type="entry name" value="PEPSIN"/>
</dbReference>
<keyword evidence="11" id="KW-1185">Reference proteome</keyword>
<dbReference type="InterPro" id="IPR001461">
    <property type="entry name" value="Aspartic_peptidase_A1"/>
</dbReference>
<evidence type="ECO:0000256" key="4">
    <source>
        <dbReference type="ARBA" id="ARBA00022801"/>
    </source>
</evidence>
<reference evidence="10 11" key="1">
    <citation type="journal article" date="2018" name="Science">
        <title>The opium poppy genome and morphinan production.</title>
        <authorList>
            <person name="Guo L."/>
            <person name="Winzer T."/>
            <person name="Yang X."/>
            <person name="Li Y."/>
            <person name="Ning Z."/>
            <person name="He Z."/>
            <person name="Teodor R."/>
            <person name="Lu Y."/>
            <person name="Bowser T.A."/>
            <person name="Graham I.A."/>
            <person name="Ye K."/>
        </authorList>
    </citation>
    <scope>NUCLEOTIDE SEQUENCE [LARGE SCALE GENOMIC DNA]</scope>
    <source>
        <strain evidence="11">cv. HN1</strain>
        <tissue evidence="10">Leaves</tissue>
    </source>
</reference>
<dbReference type="OMA" id="CANHTEI"/>
<keyword evidence="5" id="KW-0325">Glycoprotein</keyword>
<dbReference type="PANTHER" id="PTHR13683:SF768">
    <property type="entry name" value="EUKARYOTIC ASPARTYL PROTEASE FAMILY PROTEIN"/>
    <property type="match status" value="1"/>
</dbReference>
<feature type="domain" description="Peptidase A1" evidence="9">
    <location>
        <begin position="74"/>
        <end position="435"/>
    </location>
</feature>
<name>A0A4Y7JUC4_PAPSO</name>
<dbReference type="Gene3D" id="2.40.70.10">
    <property type="entry name" value="Acid Proteases"/>
    <property type="match status" value="2"/>
</dbReference>
<dbReference type="Proteomes" id="UP000316621">
    <property type="component" value="Chromosome 5"/>
</dbReference>
<dbReference type="Pfam" id="PF14541">
    <property type="entry name" value="TAXi_C"/>
    <property type="match status" value="1"/>
</dbReference>
<evidence type="ECO:0000256" key="2">
    <source>
        <dbReference type="ARBA" id="ARBA00022670"/>
    </source>
</evidence>
<evidence type="ECO:0000313" key="11">
    <source>
        <dbReference type="Proteomes" id="UP000316621"/>
    </source>
</evidence>
<dbReference type="InterPro" id="IPR021109">
    <property type="entry name" value="Peptidase_aspartic_dom_sf"/>
</dbReference>
<protein>
    <recommendedName>
        <fullName evidence="9">Peptidase A1 domain-containing protein</fullName>
    </recommendedName>
</protein>